<dbReference type="AlphaFoldDB" id="A0A1W0WJ30"/>
<dbReference type="EMBL" id="MTYJ01000092">
    <property type="protein sequence ID" value="OQV15215.1"/>
    <property type="molecule type" value="Genomic_DNA"/>
</dbReference>
<gene>
    <name evidence="2" type="ORF">BV898_10599</name>
</gene>
<evidence type="ECO:0000256" key="1">
    <source>
        <dbReference type="SAM" id="MobiDB-lite"/>
    </source>
</evidence>
<dbReference type="Proteomes" id="UP000192578">
    <property type="component" value="Unassembled WGS sequence"/>
</dbReference>
<feature type="compositionally biased region" description="Acidic residues" evidence="1">
    <location>
        <begin position="8"/>
        <end position="29"/>
    </location>
</feature>
<evidence type="ECO:0000313" key="3">
    <source>
        <dbReference type="Proteomes" id="UP000192578"/>
    </source>
</evidence>
<comment type="caution">
    <text evidence="2">The sequence shown here is derived from an EMBL/GenBank/DDBJ whole genome shotgun (WGS) entry which is preliminary data.</text>
</comment>
<protein>
    <submittedName>
        <fullName evidence="2">Uncharacterized protein</fullName>
    </submittedName>
</protein>
<accession>A0A1W0WJ30</accession>
<keyword evidence="3" id="KW-1185">Reference proteome</keyword>
<evidence type="ECO:0000313" key="2">
    <source>
        <dbReference type="EMBL" id="OQV15215.1"/>
    </source>
</evidence>
<name>A0A1W0WJ30_HYPEX</name>
<proteinExistence type="predicted"/>
<sequence>MNSNQFLLEDDQMDDSDDEDENADYEDDNGMGRTGIFPFSQHPPLRPSDCGNDVYLSWVVLPLFDHRCDKCLLAATGDRNRATVPVDCDRATIPCVLQLAETGKALQTLHVGIDLRVLIVRIFLS</sequence>
<organism evidence="2 3">
    <name type="scientific">Hypsibius exemplaris</name>
    <name type="common">Freshwater tardigrade</name>
    <dbReference type="NCBI Taxonomy" id="2072580"/>
    <lineage>
        <taxon>Eukaryota</taxon>
        <taxon>Metazoa</taxon>
        <taxon>Ecdysozoa</taxon>
        <taxon>Tardigrada</taxon>
        <taxon>Eutardigrada</taxon>
        <taxon>Parachela</taxon>
        <taxon>Hypsibioidea</taxon>
        <taxon>Hypsibiidae</taxon>
        <taxon>Hypsibius</taxon>
    </lineage>
</organism>
<reference evidence="3" key="1">
    <citation type="submission" date="2017-01" db="EMBL/GenBank/DDBJ databases">
        <title>Comparative genomics of anhydrobiosis in the tardigrade Hypsibius dujardini.</title>
        <authorList>
            <person name="Yoshida Y."/>
            <person name="Koutsovoulos G."/>
            <person name="Laetsch D."/>
            <person name="Stevens L."/>
            <person name="Kumar S."/>
            <person name="Horikawa D."/>
            <person name="Ishino K."/>
            <person name="Komine S."/>
            <person name="Tomita M."/>
            <person name="Blaxter M."/>
            <person name="Arakawa K."/>
        </authorList>
    </citation>
    <scope>NUCLEOTIDE SEQUENCE [LARGE SCALE GENOMIC DNA]</scope>
    <source>
        <strain evidence="3">Z151</strain>
    </source>
</reference>
<feature type="region of interest" description="Disordered" evidence="1">
    <location>
        <begin position="1"/>
        <end position="38"/>
    </location>
</feature>